<dbReference type="Gene3D" id="3.90.660.10">
    <property type="match status" value="1"/>
</dbReference>
<keyword evidence="3" id="KW-1185">Reference proteome</keyword>
<name>A0A917F3C2_9ACTN</name>
<dbReference type="Gene3D" id="3.50.50.60">
    <property type="entry name" value="FAD/NAD(P)-binding domain"/>
    <property type="match status" value="1"/>
</dbReference>
<dbReference type="AlphaFoldDB" id="A0A917F3C2"/>
<accession>A0A917F3C2</accession>
<evidence type="ECO:0000259" key="1">
    <source>
        <dbReference type="Pfam" id="PF01593"/>
    </source>
</evidence>
<dbReference type="Proteomes" id="UP000649179">
    <property type="component" value="Unassembled WGS sequence"/>
</dbReference>
<dbReference type="Pfam" id="PF01593">
    <property type="entry name" value="Amino_oxidase"/>
    <property type="match status" value="1"/>
</dbReference>
<reference evidence="2" key="2">
    <citation type="submission" date="2020-09" db="EMBL/GenBank/DDBJ databases">
        <authorList>
            <person name="Sun Q."/>
            <person name="Zhou Y."/>
        </authorList>
    </citation>
    <scope>NUCLEOTIDE SEQUENCE</scope>
    <source>
        <strain evidence="2">CGMCC 1.16067</strain>
    </source>
</reference>
<sequence>MEPVVVVGAGLAGVACARELAAAGLPVRVLDRGHRPGGRMASRTLDGRPVDLGASYFTVGDDSDFAAVVEDWRSAALAREWTDTFTVLEAGSAPEAKTGPTRWGTPHGTRSLVEHLAAGLDVVRTDVRRVTLEGGRPTVNDAPASSVVLAMPDPQARRLLEPGPVADRLDRTYEPVLALAARFARRTWDDGSPDARFEGAFVNQEAALDWVADDGRRRGDDAPVLVAHSTAALAVDHLEDPAAAEPEMLDALRRHLDVDVPTSTYVHRWTYAKPAGEREERFLLDGRLGVCGDGWGPSPKVETAWRSGRDLGRALAERLA</sequence>
<comment type="caution">
    <text evidence="2">The sequence shown here is derived from an EMBL/GenBank/DDBJ whole genome shotgun (WGS) entry which is preliminary data.</text>
</comment>
<dbReference type="InterPro" id="IPR002937">
    <property type="entry name" value="Amino_oxidase"/>
</dbReference>
<evidence type="ECO:0000313" key="3">
    <source>
        <dbReference type="Proteomes" id="UP000649179"/>
    </source>
</evidence>
<dbReference type="PANTHER" id="PTHR16128">
    <property type="entry name" value="FAD/NAD(P)-BINDING OXIDOREDUCTASE FAMILY PROTEIN"/>
    <property type="match status" value="1"/>
</dbReference>
<dbReference type="PANTHER" id="PTHR16128:SF5">
    <property type="entry name" value="FAD_NAD(P)-BINDING OXIDOREDUCTASE FAMILY PROTEIN"/>
    <property type="match status" value="1"/>
</dbReference>
<dbReference type="PRINTS" id="PR00420">
    <property type="entry name" value="RNGMNOXGNASE"/>
</dbReference>
<dbReference type="SUPFAM" id="SSF51905">
    <property type="entry name" value="FAD/NAD(P)-binding domain"/>
    <property type="match status" value="1"/>
</dbReference>
<feature type="domain" description="Amine oxidase" evidence="1">
    <location>
        <begin position="104"/>
        <end position="309"/>
    </location>
</feature>
<dbReference type="InterPro" id="IPR036188">
    <property type="entry name" value="FAD/NAD-bd_sf"/>
</dbReference>
<dbReference type="EMBL" id="BMKQ01000001">
    <property type="protein sequence ID" value="GGF48898.1"/>
    <property type="molecule type" value="Genomic_DNA"/>
</dbReference>
<gene>
    <name evidence="2" type="ORF">GCM10011519_23630</name>
</gene>
<dbReference type="Pfam" id="PF13450">
    <property type="entry name" value="NAD_binding_8"/>
    <property type="match status" value="1"/>
</dbReference>
<dbReference type="GO" id="GO:0016491">
    <property type="term" value="F:oxidoreductase activity"/>
    <property type="evidence" value="ECO:0007669"/>
    <property type="project" value="InterPro"/>
</dbReference>
<organism evidence="2 3">
    <name type="scientific">Marmoricola endophyticus</name>
    <dbReference type="NCBI Taxonomy" id="2040280"/>
    <lineage>
        <taxon>Bacteria</taxon>
        <taxon>Bacillati</taxon>
        <taxon>Actinomycetota</taxon>
        <taxon>Actinomycetes</taxon>
        <taxon>Propionibacteriales</taxon>
        <taxon>Nocardioidaceae</taxon>
        <taxon>Marmoricola</taxon>
    </lineage>
</organism>
<protein>
    <recommendedName>
        <fullName evidence="1">Amine oxidase domain-containing protein</fullName>
    </recommendedName>
</protein>
<evidence type="ECO:0000313" key="2">
    <source>
        <dbReference type="EMBL" id="GGF48898.1"/>
    </source>
</evidence>
<proteinExistence type="predicted"/>
<reference evidence="2" key="1">
    <citation type="journal article" date="2014" name="Int. J. Syst. Evol. Microbiol.">
        <title>Complete genome sequence of Corynebacterium casei LMG S-19264T (=DSM 44701T), isolated from a smear-ripened cheese.</title>
        <authorList>
            <consortium name="US DOE Joint Genome Institute (JGI-PGF)"/>
            <person name="Walter F."/>
            <person name="Albersmeier A."/>
            <person name="Kalinowski J."/>
            <person name="Ruckert C."/>
        </authorList>
    </citation>
    <scope>NUCLEOTIDE SEQUENCE</scope>
    <source>
        <strain evidence="2">CGMCC 1.16067</strain>
    </source>
</reference>
<dbReference type="RefSeq" id="WP_188779947.1">
    <property type="nucleotide sequence ID" value="NZ_BMKQ01000001.1"/>
</dbReference>